<keyword evidence="8" id="KW-1185">Reference proteome</keyword>
<organism evidence="7 8">
    <name type="scientific">Mikania micrantha</name>
    <name type="common">bitter vine</name>
    <dbReference type="NCBI Taxonomy" id="192012"/>
    <lineage>
        <taxon>Eukaryota</taxon>
        <taxon>Viridiplantae</taxon>
        <taxon>Streptophyta</taxon>
        <taxon>Embryophyta</taxon>
        <taxon>Tracheophyta</taxon>
        <taxon>Spermatophyta</taxon>
        <taxon>Magnoliopsida</taxon>
        <taxon>eudicotyledons</taxon>
        <taxon>Gunneridae</taxon>
        <taxon>Pentapetalae</taxon>
        <taxon>asterids</taxon>
        <taxon>campanulids</taxon>
        <taxon>Asterales</taxon>
        <taxon>Asteraceae</taxon>
        <taxon>Asteroideae</taxon>
        <taxon>Heliantheae alliance</taxon>
        <taxon>Eupatorieae</taxon>
        <taxon>Mikania</taxon>
    </lineage>
</organism>
<dbReference type="GO" id="GO:0015074">
    <property type="term" value="P:DNA integration"/>
    <property type="evidence" value="ECO:0007669"/>
    <property type="project" value="InterPro"/>
</dbReference>
<dbReference type="PROSITE" id="PS50994">
    <property type="entry name" value="INTEGRASE"/>
    <property type="match status" value="1"/>
</dbReference>
<dbReference type="InterPro" id="IPR058192">
    <property type="entry name" value="WHD_ROQ1-like"/>
</dbReference>
<reference evidence="7 8" key="1">
    <citation type="submission" date="2019-05" db="EMBL/GenBank/DDBJ databases">
        <title>Mikania micrantha, genome provides insights into the molecular mechanism of rapid growth.</title>
        <authorList>
            <person name="Liu B."/>
        </authorList>
    </citation>
    <scope>NUCLEOTIDE SEQUENCE [LARGE SCALE GENOMIC DNA]</scope>
    <source>
        <strain evidence="7">NLD-2019</strain>
        <tissue evidence="7">Leaf</tissue>
    </source>
</reference>
<feature type="compositionally biased region" description="Basic and acidic residues" evidence="4">
    <location>
        <begin position="225"/>
        <end position="239"/>
    </location>
</feature>
<protein>
    <recommendedName>
        <fullName evidence="9">Integrase catalytic domain-containing protein</fullName>
    </recommendedName>
</protein>
<dbReference type="InterPro" id="IPR036390">
    <property type="entry name" value="WH_DNA-bd_sf"/>
</dbReference>
<dbReference type="Gene3D" id="3.80.10.10">
    <property type="entry name" value="Ribonuclease Inhibitor"/>
    <property type="match status" value="1"/>
</dbReference>
<feature type="region of interest" description="Disordered" evidence="4">
    <location>
        <begin position="168"/>
        <end position="239"/>
    </location>
</feature>
<dbReference type="Pfam" id="PF13961">
    <property type="entry name" value="DUF4219"/>
    <property type="match status" value="1"/>
</dbReference>
<evidence type="ECO:0000256" key="4">
    <source>
        <dbReference type="SAM" id="MobiDB-lite"/>
    </source>
</evidence>
<proteinExistence type="predicted"/>
<dbReference type="PANTHER" id="PTHR11017:SF577">
    <property type="entry name" value="DISEASE RESISTANCE PROTEIN (TIR-NBS-LRR CLASS), PUTATIVE-RELATED"/>
    <property type="match status" value="1"/>
</dbReference>
<evidence type="ECO:0000259" key="5">
    <source>
        <dbReference type="PROSITE" id="PS50158"/>
    </source>
</evidence>
<dbReference type="InterPro" id="IPR027417">
    <property type="entry name" value="P-loop_NTPase"/>
</dbReference>
<dbReference type="GO" id="GO:0003676">
    <property type="term" value="F:nucleic acid binding"/>
    <property type="evidence" value="ECO:0007669"/>
    <property type="project" value="InterPro"/>
</dbReference>
<dbReference type="GO" id="GO:0043531">
    <property type="term" value="F:ADP binding"/>
    <property type="evidence" value="ECO:0007669"/>
    <property type="project" value="InterPro"/>
</dbReference>
<dbReference type="Gene3D" id="3.30.420.10">
    <property type="entry name" value="Ribonuclease H-like superfamily/Ribonuclease H"/>
    <property type="match status" value="1"/>
</dbReference>
<dbReference type="InterPro" id="IPR001584">
    <property type="entry name" value="Integrase_cat-core"/>
</dbReference>
<name>A0A5N6PKM8_9ASTR</name>
<dbReference type="OrthoDB" id="2013098at2759"/>
<dbReference type="PROSITE" id="PS50158">
    <property type="entry name" value="ZF_CCHC"/>
    <property type="match status" value="1"/>
</dbReference>
<dbReference type="EMBL" id="SZYD01000004">
    <property type="protein sequence ID" value="KAD6454988.1"/>
    <property type="molecule type" value="Genomic_DNA"/>
</dbReference>
<feature type="domain" description="Integrase catalytic" evidence="6">
    <location>
        <begin position="498"/>
        <end position="664"/>
    </location>
</feature>
<dbReference type="PANTHER" id="PTHR11017">
    <property type="entry name" value="LEUCINE-RICH REPEAT-CONTAINING PROTEIN"/>
    <property type="match status" value="1"/>
</dbReference>
<dbReference type="SUPFAM" id="SSF52540">
    <property type="entry name" value="P-loop containing nucleoside triphosphate hydrolases"/>
    <property type="match status" value="1"/>
</dbReference>
<dbReference type="Proteomes" id="UP000326396">
    <property type="component" value="Linkage Group LG12"/>
</dbReference>
<feature type="compositionally biased region" description="Basic and acidic residues" evidence="4">
    <location>
        <begin position="183"/>
        <end position="195"/>
    </location>
</feature>
<sequence length="1255" mass="143545">MAVPVNQAVVTVREIGSSSSYLCPTLTQTNYTSWAIKMQSFMDAQGIWDAIELLEGVAVDAKLGKKTRASSSRPCQKIYCYRLRKTRRLKDSESIDDFAGKIGSIVSKFQTLGANIEEKVKVEKVLNPDPSRFLPIVATIEQYSDQNTMPFEELIGCLKTYEERVKPAEPVKDSTGQLLLTRSEWHARQKQESKQRSSGPRNSRGHWRGRGRSSRGRGGRQPSNNDRRDNHADQRNRDDKKPMWCFNCNRIGHFSADCRAPRRAEEEANLVREDDEPTLLMAKCSQEMVMLNKEKVFPSIYAKEENNEGMWYLDNGVSNHMTGNREQFCELNEKTVGQVRFGDESAIEIKGKGSILLQCKNGDQRLVTNVYYIPSLCNNILSFGQFDEGGNKIVINNGVLWMYERSGATLMKVKRGPNRLYKIKLQTVLPTCFLSKMDDTAWFWHARLGHINFETLRRMTKEGMANGLPIIDHKSELCEACLAGKHRRSPFLAHSTHQAEKPLELIHADLCGPITPCTSLGNRNKYFLLLVDDFSRFMWVYIIRSKDQAYEAFCKFKSVEESEFGCKVKALRTDRGGEFTSSRFEQLCSEDGIQRYLTAPYTPQHNETSPVQSMQTELNAAAQHTSPAESWGSPSGPVNSQFLMVKVVHQAQVIRPAQWVQTRRETIAQNMMTHPYKISVQSQMFMIELTQFNRCEAKFIQKIVKEISLKVHLINWSIDEKLIGMETRVRNAISSLEIDSEDDIQMIGIWGMGGAGKTTLARAVFDHISIRFEGKSFVENIREVSKGSLSGLKKLLKQVLKDVLNDQSIDVTSTSDGINKMKKMMPGRKVLVVLDDVDRTEQLEALAGELTWFKPGSRIFITTRDKQVLVAQGVHVDNIYQISLLSREEAICLFSRHAFRRKFPIQGYEELSRKVVHYAAGLPLTIKVLGSFLCGRTEHIWLDTLERLKTIPLEETIKKLEISYDGLEKDYKEIFLDVACILKGEPKHKAIRMLESCGYHAQIGLEVLEQKSLINTLDDGYLGMHDHIEEMGRNIVRRFHPDEPSIHSRLWVEEEIKEILVNDLGTKATRSMNMRNLGICPALAMKSLRKMKELRLLRVFDDNLFKNWEFDENIQYLPDTLRSIYWSTYPLCCLPKTFQANNLVNLEMPWSYISELWEGGEIKHFQIPMLKYFDLSHSKVSNLNIGFTPDHRILNIIKCYYLQEIHVPVGSLKKLTYLNLSGCSRYKNGVDEFVELHMLVECPKLKSRAVISCGA</sequence>
<dbReference type="AlphaFoldDB" id="A0A5N6PKM8"/>
<dbReference type="InterPro" id="IPR001878">
    <property type="entry name" value="Znf_CCHC"/>
</dbReference>
<dbReference type="InterPro" id="IPR054722">
    <property type="entry name" value="PolX-like_BBD"/>
</dbReference>
<dbReference type="SUPFAM" id="SSF52058">
    <property type="entry name" value="L domain-like"/>
    <property type="match status" value="1"/>
</dbReference>
<dbReference type="Gene3D" id="4.10.60.10">
    <property type="entry name" value="Zinc finger, CCHC-type"/>
    <property type="match status" value="1"/>
</dbReference>
<evidence type="ECO:0000256" key="2">
    <source>
        <dbReference type="ARBA" id="ARBA00022737"/>
    </source>
</evidence>
<keyword evidence="3" id="KW-0863">Zinc-finger</keyword>
<keyword evidence="3" id="KW-0862">Zinc</keyword>
<feature type="compositionally biased region" description="Basic residues" evidence="4">
    <location>
        <begin position="203"/>
        <end position="218"/>
    </location>
</feature>
<dbReference type="Gene3D" id="3.40.50.300">
    <property type="entry name" value="P-loop containing nucleotide triphosphate hydrolases"/>
    <property type="match status" value="1"/>
</dbReference>
<dbReference type="InterPro" id="IPR032675">
    <property type="entry name" value="LRR_dom_sf"/>
</dbReference>
<evidence type="ECO:0000256" key="3">
    <source>
        <dbReference type="PROSITE-ProRule" id="PRU00047"/>
    </source>
</evidence>
<dbReference type="InterPro" id="IPR025314">
    <property type="entry name" value="DUF4219"/>
</dbReference>
<keyword evidence="2" id="KW-0677">Repeat</keyword>
<accession>A0A5N6PKM8</accession>
<dbReference type="InterPro" id="IPR025724">
    <property type="entry name" value="GAG-pre-integrase_dom"/>
</dbReference>
<keyword evidence="1" id="KW-0433">Leucine-rich repeat</keyword>
<dbReference type="Gene3D" id="1.10.8.430">
    <property type="entry name" value="Helical domain of apoptotic protease-activating factors"/>
    <property type="match status" value="1"/>
</dbReference>
<dbReference type="SUPFAM" id="SSF57756">
    <property type="entry name" value="Retrovirus zinc finger-like domains"/>
    <property type="match status" value="1"/>
</dbReference>
<keyword evidence="3" id="KW-0479">Metal-binding</keyword>
<evidence type="ECO:0008006" key="9">
    <source>
        <dbReference type="Google" id="ProtNLM"/>
    </source>
</evidence>
<evidence type="ECO:0000256" key="1">
    <source>
        <dbReference type="ARBA" id="ARBA00022614"/>
    </source>
</evidence>
<dbReference type="Pfam" id="PF22936">
    <property type="entry name" value="Pol_BBD"/>
    <property type="match status" value="1"/>
</dbReference>
<dbReference type="Pfam" id="PF00931">
    <property type="entry name" value="NB-ARC"/>
    <property type="match status" value="1"/>
</dbReference>
<evidence type="ECO:0000259" key="6">
    <source>
        <dbReference type="PROSITE" id="PS50994"/>
    </source>
</evidence>
<dbReference type="InterPro" id="IPR012337">
    <property type="entry name" value="RNaseH-like_sf"/>
</dbReference>
<dbReference type="SUPFAM" id="SSF53098">
    <property type="entry name" value="Ribonuclease H-like"/>
    <property type="match status" value="1"/>
</dbReference>
<dbReference type="GO" id="GO:0006952">
    <property type="term" value="P:defense response"/>
    <property type="evidence" value="ECO:0007669"/>
    <property type="project" value="InterPro"/>
</dbReference>
<gene>
    <name evidence="7" type="ORF">E3N88_09694</name>
</gene>
<dbReference type="InterPro" id="IPR002182">
    <property type="entry name" value="NB-ARC"/>
</dbReference>
<feature type="domain" description="CCHC-type" evidence="5">
    <location>
        <begin position="245"/>
        <end position="259"/>
    </location>
</feature>
<comment type="caution">
    <text evidence="7">The sequence shown here is derived from an EMBL/GenBank/DDBJ whole genome shotgun (WGS) entry which is preliminary data.</text>
</comment>
<dbReference type="InterPro" id="IPR036397">
    <property type="entry name" value="RNaseH_sf"/>
</dbReference>
<dbReference type="InterPro" id="IPR044974">
    <property type="entry name" value="Disease_R_plants"/>
</dbReference>
<dbReference type="SMART" id="SM00343">
    <property type="entry name" value="ZnF_C2HC"/>
    <property type="match status" value="1"/>
</dbReference>
<dbReference type="PRINTS" id="PR00364">
    <property type="entry name" value="DISEASERSIST"/>
</dbReference>
<dbReference type="InterPro" id="IPR036875">
    <property type="entry name" value="Znf_CCHC_sf"/>
</dbReference>
<evidence type="ECO:0000313" key="7">
    <source>
        <dbReference type="EMBL" id="KAD6454988.1"/>
    </source>
</evidence>
<dbReference type="SUPFAM" id="SSF46785">
    <property type="entry name" value="Winged helix' DNA-binding domain"/>
    <property type="match status" value="1"/>
</dbReference>
<evidence type="ECO:0000313" key="8">
    <source>
        <dbReference type="Proteomes" id="UP000326396"/>
    </source>
</evidence>
<dbReference type="Pfam" id="PF00665">
    <property type="entry name" value="rve"/>
    <property type="match status" value="1"/>
</dbReference>
<dbReference type="Pfam" id="PF13976">
    <property type="entry name" value="gag_pre-integrs"/>
    <property type="match status" value="1"/>
</dbReference>
<dbReference type="GO" id="GO:0008270">
    <property type="term" value="F:zinc ion binding"/>
    <property type="evidence" value="ECO:0007669"/>
    <property type="project" value="UniProtKB-KW"/>
</dbReference>
<dbReference type="Pfam" id="PF23282">
    <property type="entry name" value="WHD_ROQ1"/>
    <property type="match status" value="1"/>
</dbReference>
<dbReference type="InterPro" id="IPR042197">
    <property type="entry name" value="Apaf_helical"/>
</dbReference>